<feature type="domain" description="HPt" evidence="3">
    <location>
        <begin position="71"/>
        <end position="164"/>
    </location>
</feature>
<evidence type="ECO:0000313" key="4">
    <source>
        <dbReference type="EMBL" id="RDK02222.1"/>
    </source>
</evidence>
<gene>
    <name evidence="4" type="ORF">DLM46_13495</name>
</gene>
<sequence>MPADRIKFVVVPAEISEATRAELGTLFQGILTAPVDELALCKALAVQRYIALTATERRSLRGKVDELACGDEATGAHLLRLIIDTNRAGLATLCESYRREAWDEVRSAAHRIAGSARMLDCGGLTALLKRLETAARDRQVELIKALVPLTAATLESLDMSIQTSLGVVR</sequence>
<evidence type="ECO:0000313" key="5">
    <source>
        <dbReference type="Proteomes" id="UP000254875"/>
    </source>
</evidence>
<reference evidence="5" key="1">
    <citation type="submission" date="2018-05" db="EMBL/GenBank/DDBJ databases">
        <authorList>
            <person name="Feng T."/>
        </authorList>
    </citation>
    <scope>NUCLEOTIDE SEQUENCE [LARGE SCALE GENOMIC DNA]</scope>
    <source>
        <strain evidence="5">S27</strain>
    </source>
</reference>
<feature type="modified residue" description="Phosphohistidine" evidence="2">
    <location>
        <position position="110"/>
    </location>
</feature>
<dbReference type="GO" id="GO:0004672">
    <property type="term" value="F:protein kinase activity"/>
    <property type="evidence" value="ECO:0007669"/>
    <property type="project" value="UniProtKB-ARBA"/>
</dbReference>
<dbReference type="CDD" id="cd00088">
    <property type="entry name" value="HPT"/>
    <property type="match status" value="1"/>
</dbReference>
<evidence type="ECO:0000259" key="3">
    <source>
        <dbReference type="PROSITE" id="PS50894"/>
    </source>
</evidence>
<dbReference type="OrthoDB" id="8926467at2"/>
<dbReference type="SUPFAM" id="SSF47226">
    <property type="entry name" value="Histidine-containing phosphotransfer domain, HPT domain"/>
    <property type="match status" value="1"/>
</dbReference>
<dbReference type="Pfam" id="PF01627">
    <property type="entry name" value="Hpt"/>
    <property type="match status" value="1"/>
</dbReference>
<dbReference type="InterPro" id="IPR008207">
    <property type="entry name" value="Sig_transdc_His_kin_Hpt_dom"/>
</dbReference>
<dbReference type="InterPro" id="IPR036641">
    <property type="entry name" value="HPT_dom_sf"/>
</dbReference>
<accession>A0A370N9F2</accession>
<evidence type="ECO:0000256" key="1">
    <source>
        <dbReference type="ARBA" id="ARBA00023012"/>
    </source>
</evidence>
<organism evidence="4 5">
    <name type="scientific">Paraburkholderia lacunae</name>
    <dbReference type="NCBI Taxonomy" id="2211104"/>
    <lineage>
        <taxon>Bacteria</taxon>
        <taxon>Pseudomonadati</taxon>
        <taxon>Pseudomonadota</taxon>
        <taxon>Betaproteobacteria</taxon>
        <taxon>Burkholderiales</taxon>
        <taxon>Burkholderiaceae</taxon>
        <taxon>Paraburkholderia</taxon>
    </lineage>
</organism>
<proteinExistence type="predicted"/>
<dbReference type="GO" id="GO:0000160">
    <property type="term" value="P:phosphorelay signal transduction system"/>
    <property type="evidence" value="ECO:0007669"/>
    <property type="project" value="UniProtKB-KW"/>
</dbReference>
<keyword evidence="2" id="KW-0597">Phosphoprotein</keyword>
<dbReference type="EMBL" id="QHKS01000008">
    <property type="protein sequence ID" value="RDK02222.1"/>
    <property type="molecule type" value="Genomic_DNA"/>
</dbReference>
<dbReference type="Proteomes" id="UP000254875">
    <property type="component" value="Unassembled WGS sequence"/>
</dbReference>
<protein>
    <recommendedName>
        <fullName evidence="3">HPt domain-containing protein</fullName>
    </recommendedName>
</protein>
<dbReference type="AlphaFoldDB" id="A0A370N9F2"/>
<comment type="caution">
    <text evidence="4">The sequence shown here is derived from an EMBL/GenBank/DDBJ whole genome shotgun (WGS) entry which is preliminary data.</text>
</comment>
<dbReference type="PROSITE" id="PS50894">
    <property type="entry name" value="HPT"/>
    <property type="match status" value="1"/>
</dbReference>
<evidence type="ECO:0000256" key="2">
    <source>
        <dbReference type="PROSITE-ProRule" id="PRU00110"/>
    </source>
</evidence>
<name>A0A370N9F2_9BURK</name>
<dbReference type="Gene3D" id="1.20.120.160">
    <property type="entry name" value="HPT domain"/>
    <property type="match status" value="1"/>
</dbReference>
<keyword evidence="5" id="KW-1185">Reference proteome</keyword>
<keyword evidence="1" id="KW-0902">Two-component regulatory system</keyword>